<dbReference type="Proteomes" id="UP000198393">
    <property type="component" value="Unassembled WGS sequence"/>
</dbReference>
<dbReference type="InterPro" id="IPR011990">
    <property type="entry name" value="TPR-like_helical_dom_sf"/>
</dbReference>
<keyword evidence="7" id="KW-0067">ATP-binding</keyword>
<evidence type="ECO:0000256" key="8">
    <source>
        <dbReference type="ARBA" id="ARBA00023012"/>
    </source>
</evidence>
<dbReference type="OrthoDB" id="9797097at2"/>
<feature type="repeat" description="TPR" evidence="10">
    <location>
        <begin position="199"/>
        <end position="231"/>
    </location>
</feature>
<evidence type="ECO:0000256" key="4">
    <source>
        <dbReference type="ARBA" id="ARBA00022679"/>
    </source>
</evidence>
<dbReference type="PROSITE" id="PS50110">
    <property type="entry name" value="RESPONSE_REGULATORY"/>
    <property type="match status" value="1"/>
</dbReference>
<dbReference type="SMART" id="SM00387">
    <property type="entry name" value="HATPase_c"/>
    <property type="match status" value="1"/>
</dbReference>
<dbReference type="GO" id="GO:0003700">
    <property type="term" value="F:DNA-binding transcription factor activity"/>
    <property type="evidence" value="ECO:0007669"/>
    <property type="project" value="InterPro"/>
</dbReference>
<dbReference type="Gene3D" id="3.30.565.10">
    <property type="entry name" value="Histidine kinase-like ATPase, C-terminal domain"/>
    <property type="match status" value="1"/>
</dbReference>
<reference evidence="16 17" key="1">
    <citation type="submission" date="2017-06" db="EMBL/GenBank/DDBJ databases">
        <authorList>
            <person name="Kim H.J."/>
            <person name="Triplett B.A."/>
        </authorList>
    </citation>
    <scope>NUCLEOTIDE SEQUENCE [LARGE SCALE GENOMIC DNA]</scope>
    <source>
        <strain evidence="16 17">DSM 19307</strain>
    </source>
</reference>
<gene>
    <name evidence="16" type="ORF">SAMN05421640_3479</name>
</gene>
<evidence type="ECO:0000256" key="11">
    <source>
        <dbReference type="SAM" id="Phobius"/>
    </source>
</evidence>
<evidence type="ECO:0000256" key="1">
    <source>
        <dbReference type="ARBA" id="ARBA00000085"/>
    </source>
</evidence>
<dbReference type="Pfam" id="PF02518">
    <property type="entry name" value="HATPase_c"/>
    <property type="match status" value="1"/>
</dbReference>
<dbReference type="GO" id="GO:0005524">
    <property type="term" value="F:ATP binding"/>
    <property type="evidence" value="ECO:0007669"/>
    <property type="project" value="UniProtKB-KW"/>
</dbReference>
<dbReference type="SUPFAM" id="SSF48452">
    <property type="entry name" value="TPR-like"/>
    <property type="match status" value="2"/>
</dbReference>
<evidence type="ECO:0000256" key="9">
    <source>
        <dbReference type="PROSITE-ProRule" id="PRU00169"/>
    </source>
</evidence>
<feature type="domain" description="Histidine kinase" evidence="14">
    <location>
        <begin position="449"/>
        <end position="667"/>
    </location>
</feature>
<evidence type="ECO:0000256" key="6">
    <source>
        <dbReference type="ARBA" id="ARBA00022777"/>
    </source>
</evidence>
<organism evidence="16 17">
    <name type="scientific">Ekhidna lutea</name>
    <dbReference type="NCBI Taxonomy" id="447679"/>
    <lineage>
        <taxon>Bacteria</taxon>
        <taxon>Pseudomonadati</taxon>
        <taxon>Bacteroidota</taxon>
        <taxon>Cytophagia</taxon>
        <taxon>Cytophagales</taxon>
        <taxon>Reichenbachiellaceae</taxon>
        <taxon>Ekhidna</taxon>
    </lineage>
</organism>
<feature type="repeat" description="TPR" evidence="10">
    <location>
        <begin position="161"/>
        <end position="194"/>
    </location>
</feature>
<dbReference type="InterPro" id="IPR003661">
    <property type="entry name" value="HisK_dim/P_dom"/>
</dbReference>
<protein>
    <recommendedName>
        <fullName evidence="2">histidine kinase</fullName>
        <ecNumber evidence="2">2.7.13.3</ecNumber>
    </recommendedName>
</protein>
<feature type="modified residue" description="4-aspartylphosphate" evidence="9">
    <location>
        <position position="762"/>
    </location>
</feature>
<proteinExistence type="predicted"/>
<evidence type="ECO:0000256" key="10">
    <source>
        <dbReference type="PROSITE-ProRule" id="PRU00339"/>
    </source>
</evidence>
<dbReference type="InterPro" id="IPR018060">
    <property type="entry name" value="HTH_AraC"/>
</dbReference>
<keyword evidence="11" id="KW-1133">Transmembrane helix</keyword>
<dbReference type="AlphaFoldDB" id="A0A239LXU6"/>
<keyword evidence="4" id="KW-0808">Transferase</keyword>
<dbReference type="InterPro" id="IPR036890">
    <property type="entry name" value="HATPase_C_sf"/>
</dbReference>
<dbReference type="InterPro" id="IPR001789">
    <property type="entry name" value="Sig_transdc_resp-reg_receiver"/>
</dbReference>
<keyword evidence="11" id="KW-0472">Membrane</keyword>
<dbReference type="Gene3D" id="3.40.50.2300">
    <property type="match status" value="1"/>
</dbReference>
<dbReference type="SMART" id="SM00342">
    <property type="entry name" value="HTH_ARAC"/>
    <property type="match status" value="1"/>
</dbReference>
<dbReference type="Pfam" id="PF12833">
    <property type="entry name" value="HTH_18"/>
    <property type="match status" value="1"/>
</dbReference>
<dbReference type="Pfam" id="PF00072">
    <property type="entry name" value="Response_reg"/>
    <property type="match status" value="1"/>
</dbReference>
<dbReference type="SUPFAM" id="SSF47384">
    <property type="entry name" value="Homodimeric domain of signal transducing histidine kinase"/>
    <property type="match status" value="1"/>
</dbReference>
<keyword evidence="8" id="KW-0902">Two-component regulatory system</keyword>
<dbReference type="Pfam" id="PF13424">
    <property type="entry name" value="TPR_12"/>
    <property type="match status" value="2"/>
</dbReference>
<keyword evidence="6" id="KW-0418">Kinase</keyword>
<keyword evidence="5" id="KW-0547">Nucleotide-binding</keyword>
<dbReference type="FunFam" id="3.30.565.10:FF:000037">
    <property type="entry name" value="Hybrid sensor histidine kinase/response regulator"/>
    <property type="match status" value="1"/>
</dbReference>
<dbReference type="EC" id="2.7.13.3" evidence="2"/>
<dbReference type="Pfam" id="PF00512">
    <property type="entry name" value="HisKA"/>
    <property type="match status" value="1"/>
</dbReference>
<dbReference type="InterPro" id="IPR005467">
    <property type="entry name" value="His_kinase_dom"/>
</dbReference>
<dbReference type="Gene3D" id="1.10.10.60">
    <property type="entry name" value="Homeodomain-like"/>
    <property type="match status" value="1"/>
</dbReference>
<dbReference type="EMBL" id="FZPD01000006">
    <property type="protein sequence ID" value="SNT35281.1"/>
    <property type="molecule type" value="Genomic_DNA"/>
</dbReference>
<dbReference type="PRINTS" id="PR00344">
    <property type="entry name" value="BCTRLSENSOR"/>
</dbReference>
<keyword evidence="3 9" id="KW-0597">Phosphoprotein</keyword>
<dbReference type="GO" id="GO:0000155">
    <property type="term" value="F:phosphorelay sensor kinase activity"/>
    <property type="evidence" value="ECO:0007669"/>
    <property type="project" value="InterPro"/>
</dbReference>
<feature type="domain" description="Response regulatory" evidence="15">
    <location>
        <begin position="714"/>
        <end position="829"/>
    </location>
</feature>
<dbReference type="RefSeq" id="WP_089358151.1">
    <property type="nucleotide sequence ID" value="NZ_FZPD01000006.1"/>
</dbReference>
<dbReference type="InterPro" id="IPR003594">
    <property type="entry name" value="HATPase_dom"/>
</dbReference>
<dbReference type="PROSITE" id="PS50293">
    <property type="entry name" value="TPR_REGION"/>
    <property type="match status" value="1"/>
</dbReference>
<dbReference type="PANTHER" id="PTHR43547">
    <property type="entry name" value="TWO-COMPONENT HISTIDINE KINASE"/>
    <property type="match status" value="1"/>
</dbReference>
<dbReference type="SUPFAM" id="SSF55874">
    <property type="entry name" value="ATPase domain of HSP90 chaperone/DNA topoisomerase II/histidine kinase"/>
    <property type="match status" value="1"/>
</dbReference>
<dbReference type="PROSITE" id="PS01124">
    <property type="entry name" value="HTH_ARAC_FAMILY_2"/>
    <property type="match status" value="1"/>
</dbReference>
<comment type="catalytic activity">
    <reaction evidence="1">
        <text>ATP + protein L-histidine = ADP + protein N-phospho-L-histidine.</text>
        <dbReference type="EC" id="2.7.13.3"/>
    </reaction>
</comment>
<evidence type="ECO:0000256" key="5">
    <source>
        <dbReference type="ARBA" id="ARBA00022741"/>
    </source>
</evidence>
<dbReference type="PROSITE" id="PS50005">
    <property type="entry name" value="TPR"/>
    <property type="match status" value="5"/>
</dbReference>
<dbReference type="SUPFAM" id="SSF52172">
    <property type="entry name" value="CheY-like"/>
    <property type="match status" value="1"/>
</dbReference>
<feature type="signal peptide" evidence="12">
    <location>
        <begin position="1"/>
        <end position="20"/>
    </location>
</feature>
<dbReference type="InterPro" id="IPR004358">
    <property type="entry name" value="Sig_transdc_His_kin-like_C"/>
</dbReference>
<feature type="transmembrane region" description="Helical" evidence="11">
    <location>
        <begin position="396"/>
        <end position="415"/>
    </location>
</feature>
<dbReference type="PANTHER" id="PTHR43547:SF2">
    <property type="entry name" value="HYBRID SIGNAL TRANSDUCTION HISTIDINE KINASE C"/>
    <property type="match status" value="1"/>
</dbReference>
<dbReference type="CDD" id="cd00075">
    <property type="entry name" value="HATPase"/>
    <property type="match status" value="1"/>
</dbReference>
<dbReference type="SMART" id="SM00448">
    <property type="entry name" value="REC"/>
    <property type="match status" value="1"/>
</dbReference>
<evidence type="ECO:0000256" key="3">
    <source>
        <dbReference type="ARBA" id="ARBA00022553"/>
    </source>
</evidence>
<keyword evidence="17" id="KW-1185">Reference proteome</keyword>
<feature type="chain" id="PRO_5012692546" description="histidine kinase" evidence="12">
    <location>
        <begin position="21"/>
        <end position="956"/>
    </location>
</feature>
<feature type="repeat" description="TPR" evidence="10">
    <location>
        <begin position="319"/>
        <end position="352"/>
    </location>
</feature>
<feature type="domain" description="HTH araC/xylS-type" evidence="13">
    <location>
        <begin position="856"/>
        <end position="956"/>
    </location>
</feature>
<dbReference type="CDD" id="cd00082">
    <property type="entry name" value="HisKA"/>
    <property type="match status" value="1"/>
</dbReference>
<name>A0A239LXU6_EKHLU</name>
<dbReference type="PROSITE" id="PS50109">
    <property type="entry name" value="HIS_KIN"/>
    <property type="match status" value="1"/>
</dbReference>
<dbReference type="SMART" id="SM00388">
    <property type="entry name" value="HisKA"/>
    <property type="match status" value="1"/>
</dbReference>
<evidence type="ECO:0000259" key="13">
    <source>
        <dbReference type="PROSITE" id="PS01124"/>
    </source>
</evidence>
<evidence type="ECO:0000256" key="12">
    <source>
        <dbReference type="SAM" id="SignalP"/>
    </source>
</evidence>
<dbReference type="Gene3D" id="1.10.287.130">
    <property type="match status" value="1"/>
</dbReference>
<dbReference type="InterPro" id="IPR019734">
    <property type="entry name" value="TPR_rpt"/>
</dbReference>
<evidence type="ECO:0000259" key="14">
    <source>
        <dbReference type="PROSITE" id="PS50109"/>
    </source>
</evidence>
<dbReference type="Gene3D" id="1.25.40.10">
    <property type="entry name" value="Tetratricopeptide repeat domain"/>
    <property type="match status" value="3"/>
</dbReference>
<accession>A0A239LXU6</accession>
<keyword evidence="12" id="KW-0732">Signal</keyword>
<keyword evidence="11" id="KW-0812">Transmembrane</keyword>
<dbReference type="CDD" id="cd00156">
    <property type="entry name" value="REC"/>
    <property type="match status" value="1"/>
</dbReference>
<evidence type="ECO:0000259" key="15">
    <source>
        <dbReference type="PROSITE" id="PS50110"/>
    </source>
</evidence>
<evidence type="ECO:0000256" key="7">
    <source>
        <dbReference type="ARBA" id="ARBA00022840"/>
    </source>
</evidence>
<dbReference type="InterPro" id="IPR036097">
    <property type="entry name" value="HisK_dim/P_sf"/>
</dbReference>
<evidence type="ECO:0000256" key="2">
    <source>
        <dbReference type="ARBA" id="ARBA00012438"/>
    </source>
</evidence>
<evidence type="ECO:0000313" key="16">
    <source>
        <dbReference type="EMBL" id="SNT35281.1"/>
    </source>
</evidence>
<keyword evidence="10" id="KW-0802">TPR repeat</keyword>
<dbReference type="GO" id="GO:0043565">
    <property type="term" value="F:sequence-specific DNA binding"/>
    <property type="evidence" value="ECO:0007669"/>
    <property type="project" value="InterPro"/>
</dbReference>
<feature type="repeat" description="TPR" evidence="10">
    <location>
        <begin position="121"/>
        <end position="154"/>
    </location>
</feature>
<dbReference type="InterPro" id="IPR011006">
    <property type="entry name" value="CheY-like_superfamily"/>
</dbReference>
<feature type="repeat" description="TPR" evidence="10">
    <location>
        <begin position="239"/>
        <end position="272"/>
    </location>
</feature>
<sequence>MLKNHLLSIFIYCSSLLALAQPRQFIDSLKNDLKTITDDSLRFRLLDELTWTYKRIDADTALMYGQLALEVSEELDESMKAVILATIGVTKTENRIDDLGVSELLRATEINAKLGNEGRLGSNYHNIGNAYEKKGQLTLASEYFLKAVNTQRKLGDKRRLANALNGLGLVYEKLRDFEKAIAIFNEALSNYEGNESGKNRFYNNMGITYIGMGDYEKAKRQFQKILKDPALIHQETRYALVAGNLGECYFRLNKYDSAILYSSQSLEIKQRTKRVGTISFPAFTLAKTHRELNEFDEAIRYGDIALQDAISTGDLENMQDGYVILEETYYKKGEYQQAYDLLTKAYELQDSLAGAKTIEAVNDAQIKYDTEFKVWENELLKKDSQIQAQTIQSQKYIIIGVITTALLVIVIALLLRKQLLERKRLLTKIEAQSAKLKELDQAKTRFFANISHDLRSPLSLILGSLDRIAEKDNKVLDNESRELLETGIKNGKRLLYLADEIMDLTRLEEGKIKLELQHVKVVPYLRLLTKMFSSAADIKSIELRFMSHAEDETTLRIDPHQFEKIIYNLLSNAIKFTPENGIVDVQLNTDKSNVEIAISDSGQGIPSDSLEFIFDRYYQSSNAVSSQAGIGIGLALVKELVELHGGVIKASSSDSGAIFTITLPYKKSDWVSTAIIPERSLDVIQRNSLWMDLQDEKEQLQIPGITTRKEDAPTILVVEDHKELRSYLKSILESDFRVYMATNGSNALDILQSQKIDLIITDLMMPYMDGFELVDHLKKDKELKKIPVVVVSARTDHKERLELISKGAEDVISKPFDKEELSLKIQNILGRDWDSNKVLSKLYGSSAEEFEKNIMSRLEKLIIKRIDDPHLSVLDLADEMAASERKVYRMIKKISGLTPYELIKEVRWQYLQNYLKSNKIRTATEGAQLIGMSNVSSFATQYEKRFGSPFKEVIDQ</sequence>
<evidence type="ECO:0000313" key="17">
    <source>
        <dbReference type="Proteomes" id="UP000198393"/>
    </source>
</evidence>
<dbReference type="SMART" id="SM00028">
    <property type="entry name" value="TPR"/>
    <property type="match status" value="5"/>
</dbReference>